<dbReference type="InterPro" id="IPR055050">
    <property type="entry name" value="WsaF_C"/>
</dbReference>
<evidence type="ECO:0000259" key="1">
    <source>
        <dbReference type="Pfam" id="PF21374"/>
    </source>
</evidence>
<evidence type="ECO:0000313" key="4">
    <source>
        <dbReference type="Proteomes" id="UP000758168"/>
    </source>
</evidence>
<dbReference type="Proteomes" id="UP000758168">
    <property type="component" value="Unassembled WGS sequence"/>
</dbReference>
<gene>
    <name evidence="3" type="ORF">JOF54_003489</name>
</gene>
<reference evidence="3 4" key="1">
    <citation type="submission" date="2021-03" db="EMBL/GenBank/DDBJ databases">
        <title>Sequencing the genomes of 1000 actinobacteria strains.</title>
        <authorList>
            <person name="Klenk H.-P."/>
        </authorList>
    </citation>
    <scope>NUCLEOTIDE SEQUENCE [LARGE SCALE GENOMIC DNA]</scope>
    <source>
        <strain evidence="3 4">DSM 12936</strain>
    </source>
</reference>
<dbReference type="Gene3D" id="3.40.50.11090">
    <property type="match status" value="1"/>
</dbReference>
<keyword evidence="4" id="KW-1185">Reference proteome</keyword>
<comment type="caution">
    <text evidence="3">The sequence shown here is derived from an EMBL/GenBank/DDBJ whole genome shotgun (WGS) entry which is preliminary data.</text>
</comment>
<dbReference type="SUPFAM" id="SSF53756">
    <property type="entry name" value="UDP-Glycosyltransferase/glycogen phosphorylase"/>
    <property type="match status" value="1"/>
</dbReference>
<sequence>MTAQRWGAGNELTLHEHLVADSTELQLRWPTHPAAADQPLTIGWICTPPTLGSGGHTTMFRMVEGLERAGHRCRLYLYDRHDGDLEAQRRTVREGWPGVRAEVLSSDALPGGSRPTGGRPLDACIATSWESAHVLATLGAAPMQRFYFVQDYEPYFYPRGTEYALAEDSYRFGFHVLALGSMVADCLRSQLGVPSTVVDFGSDTTTYFVKSPPAERTGVVCYARPGNPRRGWAMAELSLTRFHRRHPDVPIRIYGAHLRNLPFPAEIYPRLTPAELNDLYNRSVAGLALSFTNVSLVAEEMLSAGVVPVVNDAPEPRACLTNPSVVWAAGTPSALADALGATVSSGATLDRRATASSPTRGSWATTAGQVVEAVEHHCFARLQEPVHAPAGAS</sequence>
<name>A0ABS4ZBY0_9ACTN</name>
<accession>A0ABS4ZBY0</accession>
<dbReference type="Gene3D" id="3.40.50.2000">
    <property type="entry name" value="Glycogen Phosphorylase B"/>
    <property type="match status" value="1"/>
</dbReference>
<evidence type="ECO:0000313" key="3">
    <source>
        <dbReference type="EMBL" id="MBP2418567.1"/>
    </source>
</evidence>
<feature type="domain" description="WsaF N-terminal" evidence="1">
    <location>
        <begin position="136"/>
        <end position="174"/>
    </location>
</feature>
<protein>
    <submittedName>
        <fullName evidence="3">Uncharacterized protein</fullName>
    </submittedName>
</protein>
<evidence type="ECO:0000259" key="2">
    <source>
        <dbReference type="Pfam" id="PF22772"/>
    </source>
</evidence>
<feature type="domain" description="WsaF C-terminal" evidence="2">
    <location>
        <begin position="219"/>
        <end position="339"/>
    </location>
</feature>
<dbReference type="Pfam" id="PF21374">
    <property type="entry name" value="WsaF_N"/>
    <property type="match status" value="1"/>
</dbReference>
<dbReference type="EMBL" id="JAGIOB010000001">
    <property type="protein sequence ID" value="MBP2418567.1"/>
    <property type="molecule type" value="Genomic_DNA"/>
</dbReference>
<dbReference type="RefSeq" id="WP_210058143.1">
    <property type="nucleotide sequence ID" value="NZ_BAAAMH010000001.1"/>
</dbReference>
<dbReference type="Pfam" id="PF22772">
    <property type="entry name" value="WsaF_C"/>
    <property type="match status" value="1"/>
</dbReference>
<dbReference type="InterPro" id="IPR048510">
    <property type="entry name" value="WsaF_N"/>
</dbReference>
<proteinExistence type="predicted"/>
<organism evidence="3 4">
    <name type="scientific">Microlunatus capsulatus</name>
    <dbReference type="NCBI Taxonomy" id="99117"/>
    <lineage>
        <taxon>Bacteria</taxon>
        <taxon>Bacillati</taxon>
        <taxon>Actinomycetota</taxon>
        <taxon>Actinomycetes</taxon>
        <taxon>Propionibacteriales</taxon>
        <taxon>Propionibacteriaceae</taxon>
        <taxon>Microlunatus</taxon>
    </lineage>
</organism>